<evidence type="ECO:0000256" key="2">
    <source>
        <dbReference type="ARBA" id="ARBA00022475"/>
    </source>
</evidence>
<dbReference type="EMBL" id="JAHLPM010000001">
    <property type="protein sequence ID" value="MBU5436730.1"/>
    <property type="molecule type" value="Genomic_DNA"/>
</dbReference>
<protein>
    <submittedName>
        <fullName evidence="7">ATP synthase subunit I</fullName>
    </submittedName>
</protein>
<keyword evidence="4 6" id="KW-1133">Transmembrane helix</keyword>
<keyword evidence="3 6" id="KW-0812">Transmembrane</keyword>
<feature type="transmembrane region" description="Helical" evidence="6">
    <location>
        <begin position="97"/>
        <end position="117"/>
    </location>
</feature>
<evidence type="ECO:0000256" key="6">
    <source>
        <dbReference type="SAM" id="Phobius"/>
    </source>
</evidence>
<dbReference type="Proteomes" id="UP000749471">
    <property type="component" value="Unassembled WGS sequence"/>
</dbReference>
<evidence type="ECO:0000256" key="3">
    <source>
        <dbReference type="ARBA" id="ARBA00022692"/>
    </source>
</evidence>
<feature type="transmembrane region" description="Helical" evidence="6">
    <location>
        <begin position="34"/>
        <end position="52"/>
    </location>
</feature>
<keyword evidence="2" id="KW-1003">Cell membrane</keyword>
<sequence>MNNDLVFKVVRRTAIFSLLVIGVIAFVFKEPKPIVLGYVFGTLISILAFKLLDNTINKSVKMPPAKASSYATLHYFIRYFIYAIVLGVAALANYLNFPAAVLGLLMVKIVILTSTIFDKNFGK</sequence>
<organism evidence="7 8">
    <name type="scientific">Tissierella simiarum</name>
    <dbReference type="NCBI Taxonomy" id="2841534"/>
    <lineage>
        <taxon>Bacteria</taxon>
        <taxon>Bacillati</taxon>
        <taxon>Bacillota</taxon>
        <taxon>Tissierellia</taxon>
        <taxon>Tissierellales</taxon>
        <taxon>Tissierellaceae</taxon>
        <taxon>Tissierella</taxon>
    </lineage>
</organism>
<reference evidence="7 8" key="1">
    <citation type="submission" date="2021-06" db="EMBL/GenBank/DDBJ databases">
        <authorList>
            <person name="Sun Q."/>
            <person name="Li D."/>
        </authorList>
    </citation>
    <scope>NUCLEOTIDE SEQUENCE [LARGE SCALE GENOMIC DNA]</scope>
    <source>
        <strain evidence="7 8">MSJ-40</strain>
    </source>
</reference>
<feature type="transmembrane region" description="Helical" evidence="6">
    <location>
        <begin position="9"/>
        <end position="28"/>
    </location>
</feature>
<comment type="subcellular location">
    <subcellularLocation>
        <location evidence="1">Cell membrane</location>
        <topology evidence="1">Multi-pass membrane protein</topology>
    </subcellularLocation>
</comment>
<gene>
    <name evidence="7" type="ORF">KQI42_01850</name>
</gene>
<evidence type="ECO:0000313" key="7">
    <source>
        <dbReference type="EMBL" id="MBU5436730.1"/>
    </source>
</evidence>
<evidence type="ECO:0000256" key="1">
    <source>
        <dbReference type="ARBA" id="ARBA00004651"/>
    </source>
</evidence>
<feature type="transmembrane region" description="Helical" evidence="6">
    <location>
        <begin position="73"/>
        <end position="91"/>
    </location>
</feature>
<keyword evidence="5 6" id="KW-0472">Membrane</keyword>
<dbReference type="InterPro" id="IPR005598">
    <property type="entry name" value="ATP_synth_I"/>
</dbReference>
<name>A0ABS6E1F1_9FIRM</name>
<proteinExistence type="predicted"/>
<comment type="caution">
    <text evidence="7">The sequence shown here is derived from an EMBL/GenBank/DDBJ whole genome shotgun (WGS) entry which is preliminary data.</text>
</comment>
<dbReference type="RefSeq" id="WP_216516153.1">
    <property type="nucleotide sequence ID" value="NZ_JAHLPM010000001.1"/>
</dbReference>
<accession>A0ABS6E1F1</accession>
<evidence type="ECO:0000256" key="5">
    <source>
        <dbReference type="ARBA" id="ARBA00023136"/>
    </source>
</evidence>
<evidence type="ECO:0000256" key="4">
    <source>
        <dbReference type="ARBA" id="ARBA00022989"/>
    </source>
</evidence>
<keyword evidence="8" id="KW-1185">Reference proteome</keyword>
<dbReference type="Pfam" id="PF03899">
    <property type="entry name" value="ATP-synt_I"/>
    <property type="match status" value="1"/>
</dbReference>
<evidence type="ECO:0000313" key="8">
    <source>
        <dbReference type="Proteomes" id="UP000749471"/>
    </source>
</evidence>